<protein>
    <submittedName>
        <fullName evidence="6">MFS transporter</fullName>
    </submittedName>
</protein>
<feature type="transmembrane region" description="Helical" evidence="5">
    <location>
        <begin position="104"/>
        <end position="124"/>
    </location>
</feature>
<dbReference type="GO" id="GO:0016020">
    <property type="term" value="C:membrane"/>
    <property type="evidence" value="ECO:0007669"/>
    <property type="project" value="UniProtKB-SubCell"/>
</dbReference>
<comment type="caution">
    <text evidence="6">The sequence shown here is derived from an EMBL/GenBank/DDBJ whole genome shotgun (WGS) entry which is preliminary data.</text>
</comment>
<feature type="transmembrane region" description="Helical" evidence="5">
    <location>
        <begin position="282"/>
        <end position="302"/>
    </location>
</feature>
<dbReference type="Gene3D" id="1.20.1250.20">
    <property type="entry name" value="MFS general substrate transporter like domains"/>
    <property type="match status" value="1"/>
</dbReference>
<dbReference type="CDD" id="cd17393">
    <property type="entry name" value="MFS_MosC_like"/>
    <property type="match status" value="1"/>
</dbReference>
<feature type="transmembrane region" description="Helical" evidence="5">
    <location>
        <begin position="172"/>
        <end position="191"/>
    </location>
</feature>
<dbReference type="GO" id="GO:0022857">
    <property type="term" value="F:transmembrane transporter activity"/>
    <property type="evidence" value="ECO:0007669"/>
    <property type="project" value="InterPro"/>
</dbReference>
<feature type="transmembrane region" description="Helical" evidence="5">
    <location>
        <begin position="212"/>
        <end position="234"/>
    </location>
</feature>
<sequence length="394" mass="41288">MTFAFAFSPRRSRRYYRAALMAFFFVMGLVFASWAVRIPDIKNALGLSDAALGSILLAAPLGEMLAIAPAAWLLGRIGSRHAIDAALILVPACLVLLACAPSPALLFGALFGFGFANNVLNIALNTQAVDVEILYSRSIMATFHGMWSLGGLTGGLAGALIAPLGITPLPHFCAIFCLVALTLAALRGWTLPRPVRIVGRSTSATRSGRARLDAYLLVLGVIALGSMATEGAMYDWSSVYFAEVVRPGDALVRMGYVTCMACMVLGRLLADGLVNRHGVACVLRLSGICIGAGLSLAVAFPLFLPATIGFGLVGFGMASVVPLCYSLAGKSTRVPARVGISLVSSVSYLGFLGCPPLIGFLSHAAGSLRWAFCPIIGLGLSIALLVPVLRRLRA</sequence>
<evidence type="ECO:0000256" key="1">
    <source>
        <dbReference type="ARBA" id="ARBA00004141"/>
    </source>
</evidence>
<feature type="transmembrane region" description="Helical" evidence="5">
    <location>
        <begin position="50"/>
        <end position="74"/>
    </location>
</feature>
<keyword evidence="4 5" id="KW-0472">Membrane</keyword>
<evidence type="ECO:0000313" key="7">
    <source>
        <dbReference type="Proteomes" id="UP000823821"/>
    </source>
</evidence>
<keyword evidence="3 5" id="KW-1133">Transmembrane helix</keyword>
<dbReference type="InterPro" id="IPR036259">
    <property type="entry name" value="MFS_trans_sf"/>
</dbReference>
<dbReference type="PANTHER" id="PTHR23514">
    <property type="entry name" value="BYPASS OF STOP CODON PROTEIN 6"/>
    <property type="match status" value="1"/>
</dbReference>
<organism evidence="6 7">
    <name type="scientific">Candidatus Desulfovibrio intestinavium</name>
    <dbReference type="NCBI Taxonomy" id="2838534"/>
    <lineage>
        <taxon>Bacteria</taxon>
        <taxon>Pseudomonadati</taxon>
        <taxon>Thermodesulfobacteriota</taxon>
        <taxon>Desulfovibrionia</taxon>
        <taxon>Desulfovibrionales</taxon>
        <taxon>Desulfovibrionaceae</taxon>
        <taxon>Desulfovibrio</taxon>
    </lineage>
</organism>
<proteinExistence type="predicted"/>
<name>A0A9D2KQ10_9BACT</name>
<dbReference type="AlphaFoldDB" id="A0A9D2KQ10"/>
<feature type="transmembrane region" description="Helical" evidence="5">
    <location>
        <begin position="340"/>
        <end position="362"/>
    </location>
</feature>
<feature type="transmembrane region" description="Helical" evidence="5">
    <location>
        <begin position="18"/>
        <end position="38"/>
    </location>
</feature>
<comment type="subcellular location">
    <subcellularLocation>
        <location evidence="1">Membrane</location>
        <topology evidence="1">Multi-pass membrane protein</topology>
    </subcellularLocation>
</comment>
<evidence type="ECO:0000256" key="4">
    <source>
        <dbReference type="ARBA" id="ARBA00023136"/>
    </source>
</evidence>
<dbReference type="InterPro" id="IPR051788">
    <property type="entry name" value="MFS_Transporter"/>
</dbReference>
<evidence type="ECO:0000256" key="2">
    <source>
        <dbReference type="ARBA" id="ARBA00022692"/>
    </source>
</evidence>
<keyword evidence="2 5" id="KW-0812">Transmembrane</keyword>
<evidence type="ECO:0000256" key="3">
    <source>
        <dbReference type="ARBA" id="ARBA00022989"/>
    </source>
</evidence>
<evidence type="ECO:0000313" key="6">
    <source>
        <dbReference type="EMBL" id="HJA78074.1"/>
    </source>
</evidence>
<accession>A0A9D2KQ10</accession>
<evidence type="ECO:0000256" key="5">
    <source>
        <dbReference type="SAM" id="Phobius"/>
    </source>
</evidence>
<dbReference type="EMBL" id="DWZD01000006">
    <property type="protein sequence ID" value="HJA78074.1"/>
    <property type="molecule type" value="Genomic_DNA"/>
</dbReference>
<reference evidence="6" key="2">
    <citation type="submission" date="2021-04" db="EMBL/GenBank/DDBJ databases">
        <authorList>
            <person name="Gilroy R."/>
        </authorList>
    </citation>
    <scope>NUCLEOTIDE SEQUENCE</scope>
    <source>
        <strain evidence="6">5032</strain>
    </source>
</reference>
<dbReference type="PANTHER" id="PTHR23514:SF13">
    <property type="entry name" value="INNER MEMBRANE PROTEIN YBJJ"/>
    <property type="match status" value="1"/>
</dbReference>
<reference evidence="6" key="1">
    <citation type="journal article" date="2021" name="PeerJ">
        <title>Extensive microbial diversity within the chicken gut microbiome revealed by metagenomics and culture.</title>
        <authorList>
            <person name="Gilroy R."/>
            <person name="Ravi A."/>
            <person name="Getino M."/>
            <person name="Pursley I."/>
            <person name="Horton D.L."/>
            <person name="Alikhan N.F."/>
            <person name="Baker D."/>
            <person name="Gharbi K."/>
            <person name="Hall N."/>
            <person name="Watson M."/>
            <person name="Adriaenssens E.M."/>
            <person name="Foster-Nyarko E."/>
            <person name="Jarju S."/>
            <person name="Secka A."/>
            <person name="Antonio M."/>
            <person name="Oren A."/>
            <person name="Chaudhuri R.R."/>
            <person name="La Ragione R."/>
            <person name="Hildebrand F."/>
            <person name="Pallen M.J."/>
        </authorList>
    </citation>
    <scope>NUCLEOTIDE SEQUENCE</scope>
    <source>
        <strain evidence="6">5032</strain>
    </source>
</reference>
<gene>
    <name evidence="6" type="ORF">H9784_00665</name>
</gene>
<feature type="transmembrane region" description="Helical" evidence="5">
    <location>
        <begin position="368"/>
        <end position="389"/>
    </location>
</feature>
<dbReference type="Proteomes" id="UP000823821">
    <property type="component" value="Unassembled WGS sequence"/>
</dbReference>
<feature type="transmembrane region" description="Helical" evidence="5">
    <location>
        <begin position="254"/>
        <end position="270"/>
    </location>
</feature>
<feature type="transmembrane region" description="Helical" evidence="5">
    <location>
        <begin position="145"/>
        <end position="166"/>
    </location>
</feature>
<feature type="transmembrane region" description="Helical" evidence="5">
    <location>
        <begin position="81"/>
        <end position="98"/>
    </location>
</feature>
<dbReference type="InterPro" id="IPR011701">
    <property type="entry name" value="MFS"/>
</dbReference>
<dbReference type="SUPFAM" id="SSF103473">
    <property type="entry name" value="MFS general substrate transporter"/>
    <property type="match status" value="1"/>
</dbReference>
<feature type="transmembrane region" description="Helical" evidence="5">
    <location>
        <begin position="308"/>
        <end position="328"/>
    </location>
</feature>
<dbReference type="Pfam" id="PF07690">
    <property type="entry name" value="MFS_1"/>
    <property type="match status" value="1"/>
</dbReference>